<dbReference type="InterPro" id="IPR005170">
    <property type="entry name" value="Transptr-assoc_dom"/>
</dbReference>
<dbReference type="Gene3D" id="3.90.1280.20">
    <property type="match status" value="1"/>
</dbReference>
<name>A0A645HRZ3_9ZZZZ</name>
<dbReference type="SUPFAM" id="SSF56176">
    <property type="entry name" value="FAD-binding/transporter-associated domain-like"/>
    <property type="match status" value="1"/>
</dbReference>
<dbReference type="EMBL" id="VSSQ01098920">
    <property type="protein sequence ID" value="MPN41697.1"/>
    <property type="molecule type" value="Genomic_DNA"/>
</dbReference>
<dbReference type="AlphaFoldDB" id="A0A645HRZ3"/>
<dbReference type="PANTHER" id="PTHR43099">
    <property type="entry name" value="UPF0053 PROTEIN YRKA"/>
    <property type="match status" value="1"/>
</dbReference>
<gene>
    <name evidence="2" type="primary">tlyC_6</name>
    <name evidence="2" type="ORF">SDC9_189252</name>
</gene>
<dbReference type="InterPro" id="IPR000644">
    <property type="entry name" value="CBS_dom"/>
</dbReference>
<dbReference type="SUPFAM" id="SSF54631">
    <property type="entry name" value="CBS-domain pair"/>
    <property type="match status" value="1"/>
</dbReference>
<organism evidence="2">
    <name type="scientific">bioreactor metagenome</name>
    <dbReference type="NCBI Taxonomy" id="1076179"/>
    <lineage>
        <taxon>unclassified sequences</taxon>
        <taxon>metagenomes</taxon>
        <taxon>ecological metagenomes</taxon>
    </lineage>
</organism>
<evidence type="ECO:0000259" key="1">
    <source>
        <dbReference type="PROSITE" id="PS51371"/>
    </source>
</evidence>
<sequence>MRRERTHIAVVLDEYGGTVGIVTIEDFLEAIVGEIDDEYDDEPESAIDKVSDSAYEMDGMMKLTDINDELGFEIESEDVDTIGGFIIELLGNFPEEGQIIPWENLEFTVTETEKNRVNRVRIKVLSEMTTENKAKD</sequence>
<comment type="caution">
    <text evidence="2">The sequence shown here is derived from an EMBL/GenBank/DDBJ whole genome shotgun (WGS) entry which is preliminary data.</text>
</comment>
<dbReference type="InterPro" id="IPR036318">
    <property type="entry name" value="FAD-bd_PCMH-like_sf"/>
</dbReference>
<protein>
    <submittedName>
        <fullName evidence="2">Hemolysin C</fullName>
    </submittedName>
</protein>
<feature type="domain" description="CBS" evidence="1">
    <location>
        <begin position="1"/>
        <end position="38"/>
    </location>
</feature>
<dbReference type="Pfam" id="PF03471">
    <property type="entry name" value="CorC_HlyC"/>
    <property type="match status" value="1"/>
</dbReference>
<dbReference type="Gene3D" id="3.30.465.10">
    <property type="match status" value="1"/>
</dbReference>
<dbReference type="InterPro" id="IPR016169">
    <property type="entry name" value="FAD-bd_PCMH_sub2"/>
</dbReference>
<dbReference type="InterPro" id="IPR046342">
    <property type="entry name" value="CBS_dom_sf"/>
</dbReference>
<dbReference type="PROSITE" id="PS51371">
    <property type="entry name" value="CBS"/>
    <property type="match status" value="1"/>
</dbReference>
<evidence type="ECO:0000313" key="2">
    <source>
        <dbReference type="EMBL" id="MPN41697.1"/>
    </source>
</evidence>
<dbReference type="SMART" id="SM01091">
    <property type="entry name" value="CorC_HlyC"/>
    <property type="match status" value="1"/>
</dbReference>
<dbReference type="Pfam" id="PF00571">
    <property type="entry name" value="CBS"/>
    <property type="match status" value="1"/>
</dbReference>
<dbReference type="PANTHER" id="PTHR43099:SF5">
    <property type="entry name" value="HLYC_CORC FAMILY TRANSPORTER"/>
    <property type="match status" value="1"/>
</dbReference>
<proteinExistence type="predicted"/>
<dbReference type="GO" id="GO:0050660">
    <property type="term" value="F:flavin adenine dinucleotide binding"/>
    <property type="evidence" value="ECO:0007669"/>
    <property type="project" value="InterPro"/>
</dbReference>
<dbReference type="InterPro" id="IPR051676">
    <property type="entry name" value="UPF0053_domain"/>
</dbReference>
<reference evidence="2" key="1">
    <citation type="submission" date="2019-08" db="EMBL/GenBank/DDBJ databases">
        <authorList>
            <person name="Kucharzyk K."/>
            <person name="Murdoch R.W."/>
            <person name="Higgins S."/>
            <person name="Loffler F."/>
        </authorList>
    </citation>
    <scope>NUCLEOTIDE SEQUENCE</scope>
</reference>
<accession>A0A645HRZ3</accession>